<dbReference type="Pfam" id="PF01965">
    <property type="entry name" value="DJ-1_PfpI"/>
    <property type="match status" value="1"/>
</dbReference>
<keyword evidence="4" id="KW-0378">Hydrolase</keyword>
<dbReference type="EMBL" id="BLWC01000001">
    <property type="protein sequence ID" value="GFN01164.1"/>
    <property type="molecule type" value="Genomic_DNA"/>
</dbReference>
<evidence type="ECO:0000313" key="5">
    <source>
        <dbReference type="Proteomes" id="UP000498980"/>
    </source>
</evidence>
<dbReference type="Gene3D" id="3.40.50.880">
    <property type="match status" value="1"/>
</dbReference>
<evidence type="ECO:0000259" key="2">
    <source>
        <dbReference type="Pfam" id="PF01965"/>
    </source>
</evidence>
<dbReference type="GO" id="GO:0006508">
    <property type="term" value="P:proteolysis"/>
    <property type="evidence" value="ECO:0007669"/>
    <property type="project" value="UniProtKB-KW"/>
</dbReference>
<dbReference type="InterPro" id="IPR006286">
    <property type="entry name" value="C56_PfpI-like"/>
</dbReference>
<dbReference type="EMBL" id="JACCCF010000001">
    <property type="protein sequence ID" value="NYE44617.1"/>
    <property type="molecule type" value="Genomic_DNA"/>
</dbReference>
<proteinExistence type="inferred from homology"/>
<dbReference type="Proteomes" id="UP000498980">
    <property type="component" value="Unassembled WGS sequence"/>
</dbReference>
<dbReference type="NCBIfam" id="TIGR01382">
    <property type="entry name" value="PfpI"/>
    <property type="match status" value="1"/>
</dbReference>
<gene>
    <name evidence="4" type="ORF">HEB29_005628</name>
    <name evidence="3" type="ORF">Sfulv_59740</name>
</gene>
<dbReference type="RefSeq" id="WP_173317262.1">
    <property type="nucleotide sequence ID" value="NZ_BAAAUE010000022.1"/>
</dbReference>
<evidence type="ECO:0000256" key="1">
    <source>
        <dbReference type="ARBA" id="ARBA00008542"/>
    </source>
</evidence>
<evidence type="ECO:0000313" key="3">
    <source>
        <dbReference type="EMBL" id="GFN01164.1"/>
    </source>
</evidence>
<dbReference type="Proteomes" id="UP000530403">
    <property type="component" value="Unassembled WGS sequence"/>
</dbReference>
<dbReference type="PANTHER" id="PTHR42733">
    <property type="entry name" value="DJ-1 PROTEIN"/>
    <property type="match status" value="1"/>
</dbReference>
<dbReference type="GO" id="GO:0008233">
    <property type="term" value="F:peptidase activity"/>
    <property type="evidence" value="ECO:0007669"/>
    <property type="project" value="UniProtKB-KW"/>
</dbReference>
<dbReference type="GO" id="GO:0016798">
    <property type="term" value="F:hydrolase activity, acting on glycosyl bonds"/>
    <property type="evidence" value="ECO:0007669"/>
    <property type="project" value="UniProtKB-KW"/>
</dbReference>
<protein>
    <submittedName>
        <fullName evidence="3">Glutamine amidotransferase</fullName>
    </submittedName>
    <submittedName>
        <fullName evidence="4">Protease I</fullName>
        <ecNumber evidence="4">3.2.-.-</ecNumber>
    </submittedName>
</protein>
<dbReference type="SUPFAM" id="SSF52317">
    <property type="entry name" value="Class I glutamine amidotransferase-like"/>
    <property type="match status" value="1"/>
</dbReference>
<keyword evidence="4" id="KW-0645">Protease</keyword>
<feature type="domain" description="DJ-1/PfpI" evidence="2">
    <location>
        <begin position="25"/>
        <end position="185"/>
    </location>
</feature>
<keyword evidence="3" id="KW-0315">Glutamine amidotransferase</keyword>
<name>A0A7J0CGW4_9ACTN</name>
<comment type="similarity">
    <text evidence="1">Belongs to the peptidase C56 family.</text>
</comment>
<accession>A0A7J0CGW4</accession>
<dbReference type="CDD" id="cd03134">
    <property type="entry name" value="GATase1_PfpI_like"/>
    <property type="match status" value="1"/>
</dbReference>
<keyword evidence="4" id="KW-0326">Glycosidase</keyword>
<dbReference type="PANTHER" id="PTHR42733:SF2">
    <property type="entry name" value="DJ-1_THIJ_PFPI FAMILY PROTEIN"/>
    <property type="match status" value="1"/>
</dbReference>
<keyword evidence="3" id="KW-0808">Transferase</keyword>
<evidence type="ECO:0000313" key="6">
    <source>
        <dbReference type="Proteomes" id="UP000530403"/>
    </source>
</evidence>
<organism evidence="3 5">
    <name type="scientific">Streptomyces fulvorobeus</name>
    <dbReference type="NCBI Taxonomy" id="284028"/>
    <lineage>
        <taxon>Bacteria</taxon>
        <taxon>Bacillati</taxon>
        <taxon>Actinomycetota</taxon>
        <taxon>Actinomycetes</taxon>
        <taxon>Kitasatosporales</taxon>
        <taxon>Streptomycetaceae</taxon>
        <taxon>Streptomyces</taxon>
    </lineage>
</organism>
<reference evidence="3 5" key="1">
    <citation type="submission" date="2020-05" db="EMBL/GenBank/DDBJ databases">
        <title>Whole genome shotgun sequence of Streptomyces fulvorobeus NBRC 15897.</title>
        <authorList>
            <person name="Komaki H."/>
            <person name="Tamura T."/>
        </authorList>
    </citation>
    <scope>NUCLEOTIDE SEQUENCE [LARGE SCALE GENOMIC DNA]</scope>
    <source>
        <strain evidence="3 5">NBRC 15897</strain>
    </source>
</reference>
<dbReference type="AlphaFoldDB" id="A0A7J0CGW4"/>
<reference evidence="4 6" key="2">
    <citation type="submission" date="2020-07" db="EMBL/GenBank/DDBJ databases">
        <title>Sequencing the genomes of 1000 actinobacteria strains.</title>
        <authorList>
            <person name="Klenk H.-P."/>
        </authorList>
    </citation>
    <scope>NUCLEOTIDE SEQUENCE [LARGE SCALE GENOMIC DNA]</scope>
    <source>
        <strain evidence="4 6">DSM 41455</strain>
    </source>
</reference>
<dbReference type="InterPro" id="IPR002818">
    <property type="entry name" value="DJ-1/PfpI"/>
</dbReference>
<dbReference type="InterPro" id="IPR029062">
    <property type="entry name" value="Class_I_gatase-like"/>
</dbReference>
<keyword evidence="5" id="KW-1185">Reference proteome</keyword>
<dbReference type="EC" id="3.2.-.-" evidence="4"/>
<evidence type="ECO:0000313" key="4">
    <source>
        <dbReference type="EMBL" id="NYE44617.1"/>
    </source>
</evidence>
<sequence>MADNASNRPIDNRVALPTGEPSKGRIAILTADKVEDVEFFYPYYRFVEAGYDVEVITPSGGELTGYRGMGLTETTALADVDPADYLMLYVPGGLAPTEMRENTAALDFVRAFAAAEKPIGLVCHGPQMLVSAGLAEGRRLTSWYEVSEEVEAAGGIWVNEPVVQDGSFFTARKPGDLPAEMYKIMDYLAQRQDAGTGHRRA</sequence>
<comment type="caution">
    <text evidence="3">The sequence shown here is derived from an EMBL/GenBank/DDBJ whole genome shotgun (WGS) entry which is preliminary data.</text>
</comment>
<dbReference type="PROSITE" id="PS51276">
    <property type="entry name" value="PEPTIDASE_C56_PFPI"/>
    <property type="match status" value="1"/>
</dbReference>
<dbReference type="GO" id="GO:0016740">
    <property type="term" value="F:transferase activity"/>
    <property type="evidence" value="ECO:0007669"/>
    <property type="project" value="UniProtKB-KW"/>
</dbReference>